<keyword evidence="1" id="KW-0472">Membrane</keyword>
<evidence type="ECO:0000313" key="4">
    <source>
        <dbReference type="Proteomes" id="UP000223060"/>
    </source>
</evidence>
<dbReference type="EMBL" id="JAARRL010000001">
    <property type="protein sequence ID" value="MBC1499109.1"/>
    <property type="molecule type" value="Genomic_DNA"/>
</dbReference>
<accession>A0A1S7FQK7</accession>
<evidence type="ECO:0000256" key="1">
    <source>
        <dbReference type="SAM" id="Phobius"/>
    </source>
</evidence>
<feature type="transmembrane region" description="Helical" evidence="1">
    <location>
        <begin position="72"/>
        <end position="88"/>
    </location>
</feature>
<keyword evidence="4" id="KW-1185">Reference proteome</keyword>
<organism evidence="2 4">
    <name type="scientific">Listeria weihenstephanensis</name>
    <dbReference type="NCBI Taxonomy" id="1006155"/>
    <lineage>
        <taxon>Bacteria</taxon>
        <taxon>Bacillati</taxon>
        <taxon>Bacillota</taxon>
        <taxon>Bacilli</taxon>
        <taxon>Bacillales</taxon>
        <taxon>Listeriaceae</taxon>
        <taxon>Listeria</taxon>
    </lineage>
</organism>
<reference evidence="2" key="2">
    <citation type="submission" date="2015-03" db="EMBL/GenBank/DDBJ databases">
        <authorList>
            <person name="Murphy D."/>
        </authorList>
    </citation>
    <scope>NUCLEOTIDE SEQUENCE [LARGE SCALE GENOMIC DNA]</scope>
    <source>
        <strain evidence="2">WS 4560</strain>
    </source>
</reference>
<name>A0A1S7FQK7_9LIST</name>
<dbReference type="Proteomes" id="UP000564536">
    <property type="component" value="Unassembled WGS sequence"/>
</dbReference>
<dbReference type="KEGG" id="lwi:UE46_00515"/>
<feature type="transmembrane region" description="Helical" evidence="1">
    <location>
        <begin position="6"/>
        <end position="27"/>
    </location>
</feature>
<dbReference type="Proteomes" id="UP000223060">
    <property type="component" value="Chromosome"/>
</dbReference>
<keyword evidence="1" id="KW-1133">Transmembrane helix</keyword>
<dbReference type="EMBL" id="CP011102">
    <property type="protein sequence ID" value="AQY49693.1"/>
    <property type="molecule type" value="Genomic_DNA"/>
</dbReference>
<evidence type="ECO:0000313" key="3">
    <source>
        <dbReference type="EMBL" id="MBC1499109.1"/>
    </source>
</evidence>
<sequence>MILEIYKSWVIVLVLHECVHIFFVVLFRGKIDRVVIGNFFHINVKKLAISPIIINCSVSFEEDKNWNLFKKSLILMMPAAVNIIMGMFVGYDFIFIKVFSTFIGISSILPIPYLETDGYLMFKEVQQVFHEKK</sequence>
<dbReference type="AlphaFoldDB" id="A0A1S7FQK7"/>
<reference evidence="3 5" key="3">
    <citation type="submission" date="2020-03" db="EMBL/GenBank/DDBJ databases">
        <title>Soil Listeria distribution.</title>
        <authorList>
            <person name="Liao J."/>
            <person name="Wiedmann M."/>
        </authorList>
    </citation>
    <scope>NUCLEOTIDE SEQUENCE [LARGE SCALE GENOMIC DNA]</scope>
    <source>
        <strain evidence="3 5">FSL L7-1523</strain>
    </source>
</reference>
<evidence type="ECO:0008006" key="6">
    <source>
        <dbReference type="Google" id="ProtNLM"/>
    </source>
</evidence>
<protein>
    <recommendedName>
        <fullName evidence="6">Peptidase M50 domain-containing protein</fullName>
    </recommendedName>
</protein>
<evidence type="ECO:0000313" key="5">
    <source>
        <dbReference type="Proteomes" id="UP000564536"/>
    </source>
</evidence>
<proteinExistence type="predicted"/>
<evidence type="ECO:0000313" key="2">
    <source>
        <dbReference type="EMBL" id="AQY49693.1"/>
    </source>
</evidence>
<reference evidence="4" key="1">
    <citation type="submission" date="2015-03" db="EMBL/GenBank/DDBJ databases">
        <authorList>
            <person name="Ferrari E."/>
            <person name="Walter M.C."/>
            <person name="Huptas C."/>
            <person name="Scherer S."/>
            <person name="Mueller-Herbst S."/>
        </authorList>
    </citation>
    <scope>NUCLEOTIDE SEQUENCE [LARGE SCALE GENOMIC DNA]</scope>
    <source>
        <strain evidence="4">LWP01</strain>
    </source>
</reference>
<gene>
    <name evidence="3" type="ORF">HB943_00745</name>
    <name evidence="2" type="ORF">UE46_00515</name>
</gene>
<keyword evidence="1" id="KW-0812">Transmembrane</keyword>